<keyword evidence="1" id="KW-0812">Transmembrane</keyword>
<keyword evidence="1" id="KW-1133">Transmembrane helix</keyword>
<dbReference type="Pfam" id="PF07811">
    <property type="entry name" value="TadE"/>
    <property type="match status" value="1"/>
</dbReference>
<reference evidence="3" key="1">
    <citation type="submission" date="2021-11" db="EMBL/GenBank/DDBJ databases">
        <title>Streptomyces corallinus and Kineosporia corallina sp. nov., two new coral-derived marine actinobacteria.</title>
        <authorList>
            <person name="Buangrab K."/>
            <person name="Sutthacheep M."/>
            <person name="Yeemin T."/>
            <person name="Harunari E."/>
            <person name="Igarashi Y."/>
            <person name="Sripreechasak P."/>
            <person name="Kanchanasin P."/>
            <person name="Tanasupawat S."/>
            <person name="Phongsopitanun W."/>
        </authorList>
    </citation>
    <scope>NUCLEOTIDE SEQUENCE</scope>
    <source>
        <strain evidence="3">JCM 31032</strain>
    </source>
</reference>
<organism evidence="3 4">
    <name type="scientific">Kineosporia babensis</name>
    <dbReference type="NCBI Taxonomy" id="499548"/>
    <lineage>
        <taxon>Bacteria</taxon>
        <taxon>Bacillati</taxon>
        <taxon>Actinomycetota</taxon>
        <taxon>Actinomycetes</taxon>
        <taxon>Kineosporiales</taxon>
        <taxon>Kineosporiaceae</taxon>
        <taxon>Kineosporia</taxon>
    </lineage>
</organism>
<comment type="caution">
    <text evidence="3">The sequence shown here is derived from an EMBL/GenBank/DDBJ whole genome shotgun (WGS) entry which is preliminary data.</text>
</comment>
<name>A0A9X1SYA0_9ACTN</name>
<dbReference type="InterPro" id="IPR012495">
    <property type="entry name" value="TadE-like_dom"/>
</dbReference>
<evidence type="ECO:0000313" key="4">
    <source>
        <dbReference type="Proteomes" id="UP001138997"/>
    </source>
</evidence>
<proteinExistence type="predicted"/>
<dbReference type="EMBL" id="JAJOMB010000027">
    <property type="protein sequence ID" value="MCD5316120.1"/>
    <property type="molecule type" value="Genomic_DNA"/>
</dbReference>
<keyword evidence="1" id="KW-0472">Membrane</keyword>
<protein>
    <submittedName>
        <fullName evidence="3">Pilus assembly protein</fullName>
    </submittedName>
</protein>
<evidence type="ECO:0000313" key="3">
    <source>
        <dbReference type="EMBL" id="MCD5316120.1"/>
    </source>
</evidence>
<dbReference type="AlphaFoldDB" id="A0A9X1SYA0"/>
<evidence type="ECO:0000256" key="1">
    <source>
        <dbReference type="SAM" id="Phobius"/>
    </source>
</evidence>
<feature type="transmembrane region" description="Helical" evidence="1">
    <location>
        <begin position="16"/>
        <end position="39"/>
    </location>
</feature>
<dbReference type="RefSeq" id="WP_231448974.1">
    <property type="nucleotide sequence ID" value="NZ_JAJOMB010000027.1"/>
</dbReference>
<keyword evidence="4" id="KW-1185">Reference proteome</keyword>
<gene>
    <name evidence="3" type="ORF">LR394_35010</name>
</gene>
<dbReference type="Proteomes" id="UP001138997">
    <property type="component" value="Unassembled WGS sequence"/>
</dbReference>
<sequence length="130" mass="14268">MSEIPRGDEGASTVELMVWFPGLILISVMVLQVFSYVWARETSQSAARYGAHHARAYQGSDADGRRQALAYLDEVAGSLVEDPTVSVRRTATEVTVTITARPRQIPLPALRLRDFTVHSSGPIERFSPGP</sequence>
<feature type="domain" description="TadE-like" evidence="2">
    <location>
        <begin position="10"/>
        <end position="51"/>
    </location>
</feature>
<evidence type="ECO:0000259" key="2">
    <source>
        <dbReference type="Pfam" id="PF07811"/>
    </source>
</evidence>
<accession>A0A9X1SYA0</accession>